<evidence type="ECO:0000313" key="4">
    <source>
        <dbReference type="Proteomes" id="UP000261540"/>
    </source>
</evidence>
<feature type="domain" description="Ig-like" evidence="2">
    <location>
        <begin position="38"/>
        <end position="149"/>
    </location>
</feature>
<dbReference type="PROSITE" id="PS50835">
    <property type="entry name" value="IG_LIKE"/>
    <property type="match status" value="2"/>
</dbReference>
<keyword evidence="4" id="KW-1185">Reference proteome</keyword>
<evidence type="ECO:0000256" key="1">
    <source>
        <dbReference type="SAM" id="MobiDB-lite"/>
    </source>
</evidence>
<protein>
    <submittedName>
        <fullName evidence="3">V-set and immunoglobulin domain containing 2</fullName>
    </submittedName>
</protein>
<name>A0A3B3RJH9_9TELE</name>
<reference evidence="3" key="1">
    <citation type="submission" date="2025-08" db="UniProtKB">
        <authorList>
            <consortium name="Ensembl"/>
        </authorList>
    </citation>
    <scope>IDENTIFICATION</scope>
</reference>
<dbReference type="Ensembl" id="ENSPKIT00000035429.1">
    <property type="protein sequence ID" value="ENSPKIP00000018599.1"/>
    <property type="gene ID" value="ENSPKIG00000004104.1"/>
</dbReference>
<organism evidence="3 4">
    <name type="scientific">Paramormyrops kingsleyae</name>
    <dbReference type="NCBI Taxonomy" id="1676925"/>
    <lineage>
        <taxon>Eukaryota</taxon>
        <taxon>Metazoa</taxon>
        <taxon>Chordata</taxon>
        <taxon>Craniata</taxon>
        <taxon>Vertebrata</taxon>
        <taxon>Euteleostomi</taxon>
        <taxon>Actinopterygii</taxon>
        <taxon>Neopterygii</taxon>
        <taxon>Teleostei</taxon>
        <taxon>Osteoglossocephala</taxon>
        <taxon>Osteoglossomorpha</taxon>
        <taxon>Osteoglossiformes</taxon>
        <taxon>Mormyridae</taxon>
        <taxon>Paramormyrops</taxon>
    </lineage>
</organism>
<dbReference type="GeneTree" id="ENSGT00940000161544"/>
<dbReference type="SUPFAM" id="SSF48726">
    <property type="entry name" value="Immunoglobulin"/>
    <property type="match status" value="2"/>
</dbReference>
<dbReference type="InterPro" id="IPR007110">
    <property type="entry name" value="Ig-like_dom"/>
</dbReference>
<proteinExistence type="predicted"/>
<dbReference type="SMART" id="SM00409">
    <property type="entry name" value="IG"/>
    <property type="match status" value="2"/>
</dbReference>
<accession>A0A3B3RJH9</accession>
<dbReference type="InterPro" id="IPR003599">
    <property type="entry name" value="Ig_sub"/>
</dbReference>
<evidence type="ECO:0000259" key="2">
    <source>
        <dbReference type="PROSITE" id="PS50835"/>
    </source>
</evidence>
<dbReference type="Gene3D" id="2.60.40.10">
    <property type="entry name" value="Immunoglobulins"/>
    <property type="match status" value="2"/>
</dbReference>
<dbReference type="InterPro" id="IPR003598">
    <property type="entry name" value="Ig_sub2"/>
</dbReference>
<dbReference type="InterPro" id="IPR036179">
    <property type="entry name" value="Ig-like_dom_sf"/>
</dbReference>
<dbReference type="STRING" id="1676925.ENSPKIP00000018599"/>
<sequence length="384" mass="41475">IPFRAIVHWPVCHMTMPWVDLHASLSLPGAGSVSGGQPVTVEKLVFARTGEPTELTCDYRTQPGPGFTVEWRHAAMGTPAIEARRVLYYNGKVYWVESWENRGVLVQNPPVQGSASIRIFSVQPSDAGLYICDITNPNDWAGSGPGLVNFTVLMPPSTPTCSVNGEAYPGNDITLMCLSSHAVPAPTYTWSREKNAGGISPEPSYQQTGSLILRNLSAPFSGTYTCRASNELGGAICTVVLSVSCKYSARGGLPLTAVLCLHSGALVHIPKRNRKSTEEGHNPRCVLCLYDQTHHRAPSLSPRSAGGRAHILPQIYCRRVHSRFRLASATALFSGLTVLCCTIHRDPRESASATPLTRSPGDRPPHHSGDGEDHLIPTKPSILV</sequence>
<reference evidence="3" key="2">
    <citation type="submission" date="2025-09" db="UniProtKB">
        <authorList>
            <consortium name="Ensembl"/>
        </authorList>
    </citation>
    <scope>IDENTIFICATION</scope>
</reference>
<dbReference type="InterPro" id="IPR013106">
    <property type="entry name" value="Ig_V-set"/>
</dbReference>
<dbReference type="Proteomes" id="UP000261540">
    <property type="component" value="Unplaced"/>
</dbReference>
<feature type="domain" description="Ig-like" evidence="2">
    <location>
        <begin position="155"/>
        <end position="242"/>
    </location>
</feature>
<dbReference type="InterPro" id="IPR042475">
    <property type="entry name" value="VSIG2"/>
</dbReference>
<dbReference type="AlphaFoldDB" id="A0A3B3RJH9"/>
<evidence type="ECO:0000313" key="3">
    <source>
        <dbReference type="Ensembl" id="ENSPKIP00000018599.1"/>
    </source>
</evidence>
<feature type="compositionally biased region" description="Basic and acidic residues" evidence="1">
    <location>
        <begin position="360"/>
        <end position="376"/>
    </location>
</feature>
<dbReference type="PANTHER" id="PTHR45046:SF1">
    <property type="entry name" value="V-SET AND IMMUNOGLOBULIN DOMAIN-CONTAINING PROTEIN 2"/>
    <property type="match status" value="1"/>
</dbReference>
<dbReference type="Pfam" id="PF13927">
    <property type="entry name" value="Ig_3"/>
    <property type="match status" value="1"/>
</dbReference>
<dbReference type="PANTHER" id="PTHR45046">
    <property type="entry name" value="V-SET AND IMMUNOGLOBULIN DOMAIN-CONTAINING PROTEIN 2"/>
    <property type="match status" value="1"/>
</dbReference>
<feature type="region of interest" description="Disordered" evidence="1">
    <location>
        <begin position="350"/>
        <end position="384"/>
    </location>
</feature>
<dbReference type="InterPro" id="IPR013783">
    <property type="entry name" value="Ig-like_fold"/>
</dbReference>
<dbReference type="SMART" id="SM00408">
    <property type="entry name" value="IGc2"/>
    <property type="match status" value="2"/>
</dbReference>
<dbReference type="Pfam" id="PF07686">
    <property type="entry name" value="V-set"/>
    <property type="match status" value="1"/>
</dbReference>